<evidence type="ECO:0000313" key="9">
    <source>
        <dbReference type="Proteomes" id="UP000070620"/>
    </source>
</evidence>
<dbReference type="PROSITE" id="PS50850">
    <property type="entry name" value="MFS"/>
    <property type="match status" value="1"/>
</dbReference>
<comment type="subcellular location">
    <subcellularLocation>
        <location evidence="1">Cell membrane</location>
        <topology evidence="1">Multi-pass membrane protein</topology>
    </subcellularLocation>
</comment>
<evidence type="ECO:0000259" key="7">
    <source>
        <dbReference type="PROSITE" id="PS50850"/>
    </source>
</evidence>
<dbReference type="InterPro" id="IPR036259">
    <property type="entry name" value="MFS_trans_sf"/>
</dbReference>
<feature type="transmembrane region" description="Helical" evidence="6">
    <location>
        <begin position="159"/>
        <end position="179"/>
    </location>
</feature>
<comment type="caution">
    <text evidence="8">The sequence shown here is derived from an EMBL/GenBank/DDBJ whole genome shotgun (WGS) entry which is preliminary data.</text>
</comment>
<keyword evidence="2" id="KW-1003">Cell membrane</keyword>
<accession>A0A136PIV7</accession>
<evidence type="ECO:0000256" key="4">
    <source>
        <dbReference type="ARBA" id="ARBA00022989"/>
    </source>
</evidence>
<feature type="transmembrane region" description="Helical" evidence="6">
    <location>
        <begin position="229"/>
        <end position="250"/>
    </location>
</feature>
<evidence type="ECO:0000256" key="3">
    <source>
        <dbReference type="ARBA" id="ARBA00022692"/>
    </source>
</evidence>
<gene>
    <name evidence="8" type="ORF">AWW66_30360</name>
</gene>
<dbReference type="GO" id="GO:0005886">
    <property type="term" value="C:plasma membrane"/>
    <property type="evidence" value="ECO:0007669"/>
    <property type="project" value="UniProtKB-SubCell"/>
</dbReference>
<organism evidence="8 9">
    <name type="scientific">Micromonospora rosaria</name>
    <dbReference type="NCBI Taxonomy" id="47874"/>
    <lineage>
        <taxon>Bacteria</taxon>
        <taxon>Bacillati</taxon>
        <taxon>Actinomycetota</taxon>
        <taxon>Actinomycetes</taxon>
        <taxon>Micromonosporales</taxon>
        <taxon>Micromonosporaceae</taxon>
        <taxon>Micromonospora</taxon>
    </lineage>
</organism>
<evidence type="ECO:0000256" key="1">
    <source>
        <dbReference type="ARBA" id="ARBA00004651"/>
    </source>
</evidence>
<feature type="transmembrane region" description="Helical" evidence="6">
    <location>
        <begin position="127"/>
        <end position="147"/>
    </location>
</feature>
<dbReference type="GO" id="GO:0022857">
    <property type="term" value="F:transmembrane transporter activity"/>
    <property type="evidence" value="ECO:0007669"/>
    <property type="project" value="InterPro"/>
</dbReference>
<dbReference type="Gene3D" id="1.20.1250.20">
    <property type="entry name" value="MFS general substrate transporter like domains"/>
    <property type="match status" value="1"/>
</dbReference>
<dbReference type="Proteomes" id="UP000070620">
    <property type="component" value="Unassembled WGS sequence"/>
</dbReference>
<feature type="transmembrane region" description="Helical" evidence="6">
    <location>
        <begin position="262"/>
        <end position="283"/>
    </location>
</feature>
<dbReference type="PANTHER" id="PTHR43124">
    <property type="entry name" value="PURINE EFFLUX PUMP PBUE"/>
    <property type="match status" value="1"/>
</dbReference>
<dbReference type="OrthoDB" id="4335859at2"/>
<keyword evidence="5 6" id="KW-0472">Membrane</keyword>
<evidence type="ECO:0000256" key="2">
    <source>
        <dbReference type="ARBA" id="ARBA00022475"/>
    </source>
</evidence>
<feature type="domain" description="Major facilitator superfamily (MFS) profile" evidence="7">
    <location>
        <begin position="4"/>
        <end position="379"/>
    </location>
</feature>
<feature type="transmembrane region" description="Helical" evidence="6">
    <location>
        <begin position="97"/>
        <end position="120"/>
    </location>
</feature>
<feature type="transmembrane region" description="Helical" evidence="6">
    <location>
        <begin position="355"/>
        <end position="373"/>
    </location>
</feature>
<dbReference type="InterPro" id="IPR050189">
    <property type="entry name" value="MFS_Efflux_Transporters"/>
</dbReference>
<feature type="transmembrane region" description="Helical" evidence="6">
    <location>
        <begin position="321"/>
        <end position="343"/>
    </location>
</feature>
<dbReference type="PANTHER" id="PTHR43124:SF8">
    <property type="entry name" value="INNER MEMBRANE TRANSPORT PROTEIN YDHP"/>
    <property type="match status" value="1"/>
</dbReference>
<keyword evidence="9" id="KW-1185">Reference proteome</keyword>
<dbReference type="InterPro" id="IPR011701">
    <property type="entry name" value="MFS"/>
</dbReference>
<dbReference type="InterPro" id="IPR020846">
    <property type="entry name" value="MFS_dom"/>
</dbReference>
<name>A0A136PIV7_9ACTN</name>
<reference evidence="8 9" key="1">
    <citation type="submission" date="2016-01" db="EMBL/GenBank/DDBJ databases">
        <title>Whole genome sequence and analysis of Micromonospora rosaria DSM 803, which can produce antibacterial substance rosamicin.</title>
        <authorList>
            <person name="Yang H."/>
            <person name="He X."/>
            <person name="Zhu D."/>
        </authorList>
    </citation>
    <scope>NUCLEOTIDE SEQUENCE [LARGE SCALE GENOMIC DNA]</scope>
    <source>
        <strain evidence="8 9">DSM 803</strain>
    </source>
</reference>
<dbReference type="EMBL" id="LRQV01000207">
    <property type="protein sequence ID" value="KXK58338.1"/>
    <property type="molecule type" value="Genomic_DNA"/>
</dbReference>
<evidence type="ECO:0000256" key="6">
    <source>
        <dbReference type="SAM" id="Phobius"/>
    </source>
</evidence>
<evidence type="ECO:0000313" key="8">
    <source>
        <dbReference type="EMBL" id="KXK58338.1"/>
    </source>
</evidence>
<feature type="transmembrane region" description="Helical" evidence="6">
    <location>
        <begin position="200"/>
        <end position="223"/>
    </location>
</feature>
<dbReference type="CDD" id="cd17324">
    <property type="entry name" value="MFS_NepI_like"/>
    <property type="match status" value="1"/>
</dbReference>
<keyword evidence="3 6" id="KW-0812">Transmembrane</keyword>
<feature type="transmembrane region" description="Helical" evidence="6">
    <location>
        <begin position="70"/>
        <end position="91"/>
    </location>
</feature>
<sequence>MPIALYALTVTAFGIGTTEFVIMGLLPEVARDLSVSIPSAGLLVTGYALGVVVGAPTLTALTAGMERKRLLLMLVVIFILGNVLCAVAWSYSVLMTARVITAFAHGAFFGVGSVVATRLVPKDRQAAAIAIMFTGSTLANILGVPAGTLLGQNFGWRSTFWVVAVLGAIAAVGTLLLVPKVENHAPSSFRIEVRALARRQVQLALLMTVLGYGGVFTAFTYIAPLLTDVTGYSASSVGLLLVLFGAGLFLGNILAGKAADRALMPTLYTVLTLLALVLAALTLASHDKLAMAVVMFLLGGAAFGTVPPLQMRVLSEAGDAPAVASASNIAAFNLGNAGGAFLGGRIIAGGLGLPALGWVAALVTLSGLAVAVYSGSLDRRRDTSHLAGAATTGATSR</sequence>
<dbReference type="Pfam" id="PF07690">
    <property type="entry name" value="MFS_1"/>
    <property type="match status" value="1"/>
</dbReference>
<proteinExistence type="predicted"/>
<dbReference type="SUPFAM" id="SSF103473">
    <property type="entry name" value="MFS general substrate transporter"/>
    <property type="match status" value="1"/>
</dbReference>
<feature type="transmembrane region" description="Helical" evidence="6">
    <location>
        <begin position="42"/>
        <end position="63"/>
    </location>
</feature>
<evidence type="ECO:0000256" key="5">
    <source>
        <dbReference type="ARBA" id="ARBA00023136"/>
    </source>
</evidence>
<keyword evidence="4 6" id="KW-1133">Transmembrane helix</keyword>
<protein>
    <submittedName>
        <fullName evidence="8">Arabinose transporter permease</fullName>
    </submittedName>
</protein>
<feature type="transmembrane region" description="Helical" evidence="6">
    <location>
        <begin position="289"/>
        <end position="309"/>
    </location>
</feature>
<dbReference type="AlphaFoldDB" id="A0A136PIV7"/>